<comment type="caution">
    <text evidence="1">The sequence shown here is derived from an EMBL/GenBank/DDBJ whole genome shotgun (WGS) entry which is preliminary data.</text>
</comment>
<name>A0ABT5UA53_9GAMM</name>
<organism evidence="1 2">
    <name type="scientific">Spartinivicinus poritis</name>
    <dbReference type="NCBI Taxonomy" id="2994640"/>
    <lineage>
        <taxon>Bacteria</taxon>
        <taxon>Pseudomonadati</taxon>
        <taxon>Pseudomonadota</taxon>
        <taxon>Gammaproteobacteria</taxon>
        <taxon>Oceanospirillales</taxon>
        <taxon>Zooshikellaceae</taxon>
        <taxon>Spartinivicinus</taxon>
    </lineage>
</organism>
<proteinExistence type="predicted"/>
<evidence type="ECO:0000313" key="2">
    <source>
        <dbReference type="Proteomes" id="UP001528823"/>
    </source>
</evidence>
<accession>A0ABT5UA53</accession>
<evidence type="ECO:0000313" key="1">
    <source>
        <dbReference type="EMBL" id="MDE1462014.1"/>
    </source>
</evidence>
<dbReference type="EMBL" id="JAPMOU010000008">
    <property type="protein sequence ID" value="MDE1462014.1"/>
    <property type="molecule type" value="Genomic_DNA"/>
</dbReference>
<keyword evidence="2" id="KW-1185">Reference proteome</keyword>
<protein>
    <submittedName>
        <fullName evidence="1">Uncharacterized protein</fullName>
    </submittedName>
</protein>
<reference evidence="1 2" key="1">
    <citation type="submission" date="2022-11" db="EMBL/GenBank/DDBJ databases">
        <title>Spartinivicinus poritis sp. nov., isolated from scleractinian coral Porites lutea.</title>
        <authorList>
            <person name="Zhang G."/>
            <person name="Cai L."/>
            <person name="Wei Q."/>
        </authorList>
    </citation>
    <scope>NUCLEOTIDE SEQUENCE [LARGE SCALE GENOMIC DNA]</scope>
    <source>
        <strain evidence="1 2">A2-2</strain>
    </source>
</reference>
<gene>
    <name evidence="1" type="ORF">ORQ98_08525</name>
</gene>
<sequence>MKKTPAFIMLAVLGGSVVVVNGWLSNQSEAPIAPTPTNEFITEIKEGQFKKREFLEEKKNELAVKQIAEDGEDFSVKKVKPWRKPSVYFQPFVELMDKPLVSQEEKVKLQLLINDYTLLNTSRDILLRPLKNNELDLVYERERLDAVLYLTTILVGKYNSSQQELASDLAVEVLNNRTYQDTLSTDLKKSLVGDKVELGLALAVFQPERWNLYKESYNLGKKHQKLVSYIDDLAKLKAEQLKDNAARLANRLRAISNS</sequence>
<dbReference type="Proteomes" id="UP001528823">
    <property type="component" value="Unassembled WGS sequence"/>
</dbReference>
<dbReference type="RefSeq" id="WP_274688373.1">
    <property type="nucleotide sequence ID" value="NZ_JAPMOU010000008.1"/>
</dbReference>